<evidence type="ECO:0000256" key="1">
    <source>
        <dbReference type="SAM" id="SignalP"/>
    </source>
</evidence>
<reference evidence="3 4" key="1">
    <citation type="submission" date="2020-08" db="EMBL/GenBank/DDBJ databases">
        <title>Genomic Encyclopedia of Type Strains, Phase IV (KMG-IV): sequencing the most valuable type-strain genomes for metagenomic binning, comparative biology and taxonomic classification.</title>
        <authorList>
            <person name="Goeker M."/>
        </authorList>
    </citation>
    <scope>NUCLEOTIDE SEQUENCE [LARGE SCALE GENOMIC DNA]</scope>
    <source>
        <strain evidence="3 4">DSM 22548</strain>
    </source>
</reference>
<protein>
    <recommendedName>
        <fullName evidence="2">PDZ domain-containing protein</fullName>
    </recommendedName>
</protein>
<evidence type="ECO:0000313" key="4">
    <source>
        <dbReference type="Proteomes" id="UP000541425"/>
    </source>
</evidence>
<dbReference type="Gene3D" id="2.40.70.10">
    <property type="entry name" value="Acid Proteases"/>
    <property type="match status" value="1"/>
</dbReference>
<dbReference type="AlphaFoldDB" id="A0A7W5XWW5"/>
<evidence type="ECO:0000259" key="2">
    <source>
        <dbReference type="Pfam" id="PF17820"/>
    </source>
</evidence>
<evidence type="ECO:0000313" key="3">
    <source>
        <dbReference type="EMBL" id="MBB3701663.1"/>
    </source>
</evidence>
<keyword evidence="1" id="KW-0732">Signal</keyword>
<feature type="chain" id="PRO_5030982085" description="PDZ domain-containing protein" evidence="1">
    <location>
        <begin position="19"/>
        <end position="389"/>
    </location>
</feature>
<dbReference type="Proteomes" id="UP000541425">
    <property type="component" value="Unassembled WGS sequence"/>
</dbReference>
<dbReference type="InterPro" id="IPR021109">
    <property type="entry name" value="Peptidase_aspartic_dom_sf"/>
</dbReference>
<dbReference type="InterPro" id="IPR041489">
    <property type="entry name" value="PDZ_6"/>
</dbReference>
<dbReference type="Pfam" id="PF17820">
    <property type="entry name" value="PDZ_6"/>
    <property type="match status" value="1"/>
</dbReference>
<name>A0A7W5XWW5_9BACT</name>
<dbReference type="Gene3D" id="2.30.42.10">
    <property type="match status" value="1"/>
</dbReference>
<organism evidence="3 4">
    <name type="scientific">Alloprevotella rava</name>
    <dbReference type="NCBI Taxonomy" id="671218"/>
    <lineage>
        <taxon>Bacteria</taxon>
        <taxon>Pseudomonadati</taxon>
        <taxon>Bacteroidota</taxon>
        <taxon>Bacteroidia</taxon>
        <taxon>Bacteroidales</taxon>
        <taxon>Prevotellaceae</taxon>
        <taxon>Alloprevotella</taxon>
    </lineage>
</organism>
<dbReference type="RefSeq" id="WP_183693523.1">
    <property type="nucleotide sequence ID" value="NZ_JACICA010000001.1"/>
</dbReference>
<comment type="caution">
    <text evidence="3">The sequence shown here is derived from an EMBL/GenBank/DDBJ whole genome shotgun (WGS) entry which is preliminary data.</text>
</comment>
<accession>A0A7W5XWW5</accession>
<dbReference type="EMBL" id="JACICA010000001">
    <property type="protein sequence ID" value="MBB3701663.1"/>
    <property type="molecule type" value="Genomic_DNA"/>
</dbReference>
<sequence length="389" mass="42904">MKTKILLLLLLCGNYLFAQQQVLLDSVPFLLRDHMYVNVEGEHGYVFDTGAGRNLVFDESISQPNQITTKPLRVIGVAGVQELKQLQQPFDFVLGNKTLHFPFAIQMDLRAISGCHANGLLGLRDLTENRLMINFQHSFLKELPLDAPIPEGYVKLPLRVESNLQVKVSGQIGKKNFKGWFVIDTGSGTAISFTAVATRKLGLEKLDLPKTIYDVIQMGIGDSLSWAIQLPTAFIKLGDTSVEHLFAACSPDGKGGLGKTRKWGIIGLDLLKNFNLIIDVPHHCLYVKAFREAPLKKPTFGVGVRNRIDVSDAWIAASLARNGVAARAGLCLGDSIIAVNGKNVRDYLWADEEAVFLSDTLNLTVRPYCPTPASSLPALKQIRLIRPKF</sequence>
<gene>
    <name evidence="3" type="ORF">FHS60_000105</name>
</gene>
<dbReference type="SUPFAM" id="SSF50156">
    <property type="entry name" value="PDZ domain-like"/>
    <property type="match status" value="1"/>
</dbReference>
<feature type="signal peptide" evidence="1">
    <location>
        <begin position="1"/>
        <end position="18"/>
    </location>
</feature>
<proteinExistence type="predicted"/>
<dbReference type="InterPro" id="IPR036034">
    <property type="entry name" value="PDZ_sf"/>
</dbReference>
<feature type="domain" description="PDZ" evidence="2">
    <location>
        <begin position="319"/>
        <end position="346"/>
    </location>
</feature>